<protein>
    <submittedName>
        <fullName evidence="1">Uncharacterized protein</fullName>
    </submittedName>
</protein>
<dbReference type="AlphaFoldDB" id="A0A2H3DFJ8"/>
<dbReference type="EMBL" id="KZ293681">
    <property type="protein sequence ID" value="PBK87023.1"/>
    <property type="molecule type" value="Genomic_DNA"/>
</dbReference>
<dbReference type="InParanoid" id="A0A2H3DFJ8"/>
<organism evidence="1 2">
    <name type="scientific">Armillaria gallica</name>
    <name type="common">Bulbous honey fungus</name>
    <name type="synonym">Armillaria bulbosa</name>
    <dbReference type="NCBI Taxonomy" id="47427"/>
    <lineage>
        <taxon>Eukaryota</taxon>
        <taxon>Fungi</taxon>
        <taxon>Dikarya</taxon>
        <taxon>Basidiomycota</taxon>
        <taxon>Agaricomycotina</taxon>
        <taxon>Agaricomycetes</taxon>
        <taxon>Agaricomycetidae</taxon>
        <taxon>Agaricales</taxon>
        <taxon>Marasmiineae</taxon>
        <taxon>Physalacriaceae</taxon>
        <taxon>Armillaria</taxon>
    </lineage>
</organism>
<sequence length="334" mass="37348">MKTTLASNPRYQHMMPPTAMVLSSSLRDPSRRNSQLDAVTKNIGGSTLGVLFNGGRKLNNVSKPKPWEALNITFIPLLSSNKTFKAYQGLSKTITNDKLAPSFIVIIEMTGDIWDILLHHRVLALSKSLALHIVSANCDELSWAVWPFKANEPIITRSKEEIAKIRVHLCFIILQDLWTDATFHKIIYQAARNHTDPIDRIIFDALVDSFIEYHGVKSTKYWPPPPRSGTAFETIFRRRQSGMATSTSCPRSQGAVTSTAQYANLIPTPPLTVPLQGTTPSSKAQQWCLLEGNRMNNETLDTEIGMVAEEEEVAPDEMEELDTTRRVVDLVTSI</sequence>
<evidence type="ECO:0000313" key="1">
    <source>
        <dbReference type="EMBL" id="PBK87023.1"/>
    </source>
</evidence>
<accession>A0A2H3DFJ8</accession>
<reference evidence="2" key="1">
    <citation type="journal article" date="2017" name="Nat. Ecol. Evol.">
        <title>Genome expansion and lineage-specific genetic innovations in the forest pathogenic fungi Armillaria.</title>
        <authorList>
            <person name="Sipos G."/>
            <person name="Prasanna A.N."/>
            <person name="Walter M.C."/>
            <person name="O'Connor E."/>
            <person name="Balint B."/>
            <person name="Krizsan K."/>
            <person name="Kiss B."/>
            <person name="Hess J."/>
            <person name="Varga T."/>
            <person name="Slot J."/>
            <person name="Riley R."/>
            <person name="Boka B."/>
            <person name="Rigling D."/>
            <person name="Barry K."/>
            <person name="Lee J."/>
            <person name="Mihaltcheva S."/>
            <person name="LaButti K."/>
            <person name="Lipzen A."/>
            <person name="Waldron R."/>
            <person name="Moloney N.M."/>
            <person name="Sperisen C."/>
            <person name="Kredics L."/>
            <person name="Vagvoelgyi C."/>
            <person name="Patrignani A."/>
            <person name="Fitzpatrick D."/>
            <person name="Nagy I."/>
            <person name="Doyle S."/>
            <person name="Anderson J.B."/>
            <person name="Grigoriev I.V."/>
            <person name="Gueldener U."/>
            <person name="Muensterkoetter M."/>
            <person name="Nagy L.G."/>
        </authorList>
    </citation>
    <scope>NUCLEOTIDE SEQUENCE [LARGE SCALE GENOMIC DNA]</scope>
    <source>
        <strain evidence="2">Ar21-2</strain>
    </source>
</reference>
<name>A0A2H3DFJ8_ARMGA</name>
<keyword evidence="2" id="KW-1185">Reference proteome</keyword>
<proteinExistence type="predicted"/>
<dbReference type="Proteomes" id="UP000217790">
    <property type="component" value="Unassembled WGS sequence"/>
</dbReference>
<evidence type="ECO:0000313" key="2">
    <source>
        <dbReference type="Proteomes" id="UP000217790"/>
    </source>
</evidence>
<gene>
    <name evidence="1" type="ORF">ARMGADRAFT_1035232</name>
</gene>